<name>A0AA38LV52_9TREE</name>
<dbReference type="EMBL" id="JAKWFO010000005">
    <property type="protein sequence ID" value="KAI9635264.1"/>
    <property type="molecule type" value="Genomic_DNA"/>
</dbReference>
<organism evidence="1 2">
    <name type="scientific">Dioszegia hungarica</name>
    <dbReference type="NCBI Taxonomy" id="4972"/>
    <lineage>
        <taxon>Eukaryota</taxon>
        <taxon>Fungi</taxon>
        <taxon>Dikarya</taxon>
        <taxon>Basidiomycota</taxon>
        <taxon>Agaricomycotina</taxon>
        <taxon>Tremellomycetes</taxon>
        <taxon>Tremellales</taxon>
        <taxon>Bulleribasidiaceae</taxon>
        <taxon>Dioszegia</taxon>
    </lineage>
</organism>
<dbReference type="AlphaFoldDB" id="A0AA38LV52"/>
<reference evidence="1" key="1">
    <citation type="journal article" date="2022" name="G3 (Bethesda)">
        <title>High quality genome of the basidiomycete yeast Dioszegia hungarica PDD-24b-2 isolated from cloud water.</title>
        <authorList>
            <person name="Jarrige D."/>
            <person name="Haridas S."/>
            <person name="Bleykasten-Grosshans C."/>
            <person name="Joly M."/>
            <person name="Nadalig T."/>
            <person name="Sancelme M."/>
            <person name="Vuilleumier S."/>
            <person name="Grigoriev I.V."/>
            <person name="Amato P."/>
            <person name="Bringel F."/>
        </authorList>
    </citation>
    <scope>NUCLEOTIDE SEQUENCE</scope>
    <source>
        <strain evidence="1">PDD-24b-2</strain>
    </source>
</reference>
<dbReference type="SUPFAM" id="SSF52047">
    <property type="entry name" value="RNI-like"/>
    <property type="match status" value="1"/>
</dbReference>
<comment type="caution">
    <text evidence="1">The sequence shown here is derived from an EMBL/GenBank/DDBJ whole genome shotgun (WGS) entry which is preliminary data.</text>
</comment>
<accession>A0AA38LV52</accession>
<keyword evidence="2" id="KW-1185">Reference proteome</keyword>
<dbReference type="Proteomes" id="UP001164286">
    <property type="component" value="Unassembled WGS sequence"/>
</dbReference>
<protein>
    <submittedName>
        <fullName evidence="1">Uncharacterized protein</fullName>
    </submittedName>
</protein>
<proteinExistence type="predicted"/>
<sequence length="300" mass="33193">MPRLTTCRFVNLYRDEQPDVPPHEHGPDREPVLLHCLEKLQCVDDDDLYDDWPTLFRSISVPALTHLCLRIPNDTGTLAGILCSEAVLPILPHLQSLSLQYMSVPAAVSASLRPASSLQFLELHSCYVDPAFYDALGRGQPGNPLLLPALIGLAVTSGSELQSSVLRRIVDVRLSDTERSATSITDLLSLQAKRREVARAPAEPTRAGNDAQMPRPGLTPQYAAHGIAAPTEVPQIVPSDTHPLRWLSLINCSNTPPLDPLLHPYLELRLQAYSNIKKEEPVRYDESVAWNWPQALEMAI</sequence>
<dbReference type="GeneID" id="77731896"/>
<evidence type="ECO:0000313" key="2">
    <source>
        <dbReference type="Proteomes" id="UP001164286"/>
    </source>
</evidence>
<gene>
    <name evidence="1" type="ORF">MKK02DRAFT_43945</name>
</gene>
<dbReference type="RefSeq" id="XP_052945041.1">
    <property type="nucleotide sequence ID" value="XM_053092691.1"/>
</dbReference>
<evidence type="ECO:0000313" key="1">
    <source>
        <dbReference type="EMBL" id="KAI9635264.1"/>
    </source>
</evidence>